<dbReference type="PANTHER" id="PTHR35394">
    <property type="entry name" value="DUF3176 DOMAIN-CONTAINING PROTEIN"/>
    <property type="match status" value="1"/>
</dbReference>
<dbReference type="STRING" id="2512241.A0A553I1W4"/>
<keyword evidence="4" id="KW-1185">Reference proteome</keyword>
<proteinExistence type="predicted"/>
<feature type="transmembrane region" description="Helical" evidence="2">
    <location>
        <begin position="515"/>
        <end position="537"/>
    </location>
</feature>
<evidence type="ECO:0000256" key="2">
    <source>
        <dbReference type="SAM" id="Phobius"/>
    </source>
</evidence>
<name>A0A553I1W4_9PEZI</name>
<dbReference type="Pfam" id="PF11374">
    <property type="entry name" value="DUF3176"/>
    <property type="match status" value="1"/>
</dbReference>
<sequence length="615" mass="66944">MADEPQRDRDSLLGHEMDKTDSPPKESTAAVEISGNVQRPSVLQWWRWELVMLIVSLVAFAALVIVLAVMDGKPARNWGPLTLNSINSMLTTVIGSSMAAIVGAALSQNLWNGFGQRRRSNGLTTRPARDLQLYQDASRGPTGSVKLLLAQGPLYHSQSGIRYFHPAVDHLGVMKDGVELGVPSYQVDFSTLSTIIGAGLGNIAQDLQAQCPPGADCTYLTEIPSIAIDGSCTDVTDHLDNKGSCSWELPPCNKTTSEGFQSDDLCGAVGKPCKYSLPTGPTLTFQPGYNILKTADLYAIWNATNLAGDGPHPDIPSIAYNDTSRSYIMKFAAIGLPPSVAGPFINGSKNTSRSPLPPMQAHESLNYYDVSVQNGTTLYRVTKNYTDMGANSEQDGLNFIDPKTGWAIDDSPYYGLSDYQDRYALLAAITNLVPYNNSYVVADWNLPSYYRFGPPNTSNLDLLQGVYYHSDDLRNWTLNLAQAITNNIAAVSPAPQTSQYDGEVFSPQAYFKIRWYWISLPSLALVLSYAFLGATIFQTQQRLVQPWKSNVLVMAFTDMEDSVKTKIIASGALSSPTGLQDAIGDTRVGLHGAASEGLVFSSSKDRLERQDTAVK</sequence>
<protein>
    <submittedName>
        <fullName evidence="3">Uncharacterized protein</fullName>
    </submittedName>
</protein>
<organism evidence="3 4">
    <name type="scientific">Xylaria flabelliformis</name>
    <dbReference type="NCBI Taxonomy" id="2512241"/>
    <lineage>
        <taxon>Eukaryota</taxon>
        <taxon>Fungi</taxon>
        <taxon>Dikarya</taxon>
        <taxon>Ascomycota</taxon>
        <taxon>Pezizomycotina</taxon>
        <taxon>Sordariomycetes</taxon>
        <taxon>Xylariomycetidae</taxon>
        <taxon>Xylariales</taxon>
        <taxon>Xylariaceae</taxon>
        <taxon>Xylaria</taxon>
    </lineage>
</organism>
<keyword evidence="2" id="KW-0472">Membrane</keyword>
<keyword evidence="2" id="KW-1133">Transmembrane helix</keyword>
<evidence type="ECO:0000313" key="4">
    <source>
        <dbReference type="Proteomes" id="UP000319160"/>
    </source>
</evidence>
<dbReference type="AlphaFoldDB" id="A0A553I1W4"/>
<feature type="transmembrane region" description="Helical" evidence="2">
    <location>
        <begin position="90"/>
        <end position="111"/>
    </location>
</feature>
<dbReference type="PANTHER" id="PTHR35394:SF5">
    <property type="entry name" value="DUF3176 DOMAIN-CONTAINING PROTEIN"/>
    <property type="match status" value="1"/>
</dbReference>
<evidence type="ECO:0000256" key="1">
    <source>
        <dbReference type="SAM" id="MobiDB-lite"/>
    </source>
</evidence>
<feature type="compositionally biased region" description="Basic and acidic residues" evidence="1">
    <location>
        <begin position="1"/>
        <end position="24"/>
    </location>
</feature>
<accession>A0A553I1W4</accession>
<feature type="region of interest" description="Disordered" evidence="1">
    <location>
        <begin position="1"/>
        <end position="32"/>
    </location>
</feature>
<dbReference type="Proteomes" id="UP000319160">
    <property type="component" value="Unassembled WGS sequence"/>
</dbReference>
<gene>
    <name evidence="3" type="ORF">FHL15_004956</name>
</gene>
<comment type="caution">
    <text evidence="3">The sequence shown here is derived from an EMBL/GenBank/DDBJ whole genome shotgun (WGS) entry which is preliminary data.</text>
</comment>
<keyword evidence="2" id="KW-0812">Transmembrane</keyword>
<dbReference type="OrthoDB" id="5242705at2759"/>
<reference evidence="4" key="1">
    <citation type="submission" date="2019-06" db="EMBL/GenBank/DDBJ databases">
        <title>Draft genome sequence of the griseofulvin-producing fungus Xylaria cubensis strain G536.</title>
        <authorList>
            <person name="Mead M.E."/>
            <person name="Raja H.A."/>
            <person name="Steenwyk J.L."/>
            <person name="Knowles S.L."/>
            <person name="Oberlies N.H."/>
            <person name="Rokas A."/>
        </authorList>
    </citation>
    <scope>NUCLEOTIDE SEQUENCE [LARGE SCALE GENOMIC DNA]</scope>
    <source>
        <strain evidence="4">G536</strain>
    </source>
</reference>
<dbReference type="EMBL" id="VFLP01000024">
    <property type="protein sequence ID" value="TRX94188.1"/>
    <property type="molecule type" value="Genomic_DNA"/>
</dbReference>
<evidence type="ECO:0000313" key="3">
    <source>
        <dbReference type="EMBL" id="TRX94188.1"/>
    </source>
</evidence>
<feature type="transmembrane region" description="Helical" evidence="2">
    <location>
        <begin position="50"/>
        <end position="70"/>
    </location>
</feature>
<dbReference type="InterPro" id="IPR021514">
    <property type="entry name" value="DUF3176"/>
</dbReference>